<comment type="caution">
    <text evidence="2">The sequence shown here is derived from an EMBL/GenBank/DDBJ whole genome shotgun (WGS) entry which is preliminary data.</text>
</comment>
<proteinExistence type="predicted"/>
<organism evidence="2 3">
    <name type="scientific">Staphylococcus felis</name>
    <dbReference type="NCBI Taxonomy" id="46127"/>
    <lineage>
        <taxon>Bacteria</taxon>
        <taxon>Bacillati</taxon>
        <taxon>Bacillota</taxon>
        <taxon>Bacilli</taxon>
        <taxon>Bacillales</taxon>
        <taxon>Staphylococcaceae</taxon>
        <taxon>Staphylococcus</taxon>
    </lineage>
</organism>
<evidence type="ECO:0000313" key="3">
    <source>
        <dbReference type="Proteomes" id="UP000256337"/>
    </source>
</evidence>
<feature type="transmembrane region" description="Helical" evidence="1">
    <location>
        <begin position="73"/>
        <end position="93"/>
    </location>
</feature>
<reference evidence="2 3" key="1">
    <citation type="journal article" date="2018" name="Vet. Microbiol.">
        <title>Characterisation of Staphylococcus felis isolated from cats using whole genome sequencing.</title>
        <authorList>
            <person name="Worthing K."/>
            <person name="Pang S."/>
            <person name="Trott D.J."/>
            <person name="Abraham S."/>
            <person name="Coombs G.W."/>
            <person name="Jordan D."/>
            <person name="McIntyre L."/>
            <person name="Davies M.R."/>
            <person name="Norris J."/>
        </authorList>
    </citation>
    <scope>NUCLEOTIDE SEQUENCE [LARGE SCALE GENOMIC DNA]</scope>
    <source>
        <strain evidence="2 3">F25</strain>
    </source>
</reference>
<dbReference type="RefSeq" id="WP_115856693.1">
    <property type="nucleotide sequence ID" value="NZ_CAJUZR010000051.1"/>
</dbReference>
<evidence type="ECO:0000256" key="1">
    <source>
        <dbReference type="SAM" id="Phobius"/>
    </source>
</evidence>
<keyword evidence="1" id="KW-1133">Transmembrane helix</keyword>
<keyword evidence="1" id="KW-0472">Membrane</keyword>
<name>A0AAX1RSE3_9STAP</name>
<dbReference type="EMBL" id="QKYD01000162">
    <property type="protein sequence ID" value="REI19364.1"/>
    <property type="molecule type" value="Genomic_DNA"/>
</dbReference>
<evidence type="ECO:0000313" key="2">
    <source>
        <dbReference type="EMBL" id="REI19364.1"/>
    </source>
</evidence>
<evidence type="ECO:0008006" key="4">
    <source>
        <dbReference type="Google" id="ProtNLM"/>
    </source>
</evidence>
<protein>
    <recommendedName>
        <fullName evidence="4">DUF3784 domain-containing protein</fullName>
    </recommendedName>
</protein>
<gene>
    <name evidence="2" type="ORF">DOS76_11190</name>
</gene>
<accession>A0AAX1RSE3</accession>
<sequence length="98" mass="11081">MLSVIIPILLLIMSAIMAIYVLSSKNIKVIASIESERVPKKLINKIATYFSTSLMISTLFIAIGIYLTEKNLLVALLFFAFGIAALLPFYYYYHKVQK</sequence>
<feature type="transmembrane region" description="Helical" evidence="1">
    <location>
        <begin position="6"/>
        <end position="25"/>
    </location>
</feature>
<keyword evidence="1" id="KW-0812">Transmembrane</keyword>
<dbReference type="AlphaFoldDB" id="A0AAX1RSE3"/>
<dbReference type="Proteomes" id="UP000256337">
    <property type="component" value="Unassembled WGS sequence"/>
</dbReference>
<feature type="transmembrane region" description="Helical" evidence="1">
    <location>
        <begin position="46"/>
        <end position="67"/>
    </location>
</feature>